<dbReference type="GO" id="GO:0009253">
    <property type="term" value="P:peptidoglycan catabolic process"/>
    <property type="evidence" value="ECO:0007669"/>
    <property type="project" value="InterPro"/>
</dbReference>
<dbReference type="HAMAP" id="MF_04110">
    <property type="entry name" value="ENDOLYSIN_T4"/>
    <property type="match status" value="1"/>
</dbReference>
<keyword evidence="2 7" id="KW-0929">Antimicrobial</keyword>
<dbReference type="GO" id="GO:0003796">
    <property type="term" value="F:lysozyme activity"/>
    <property type="evidence" value="ECO:0007669"/>
    <property type="project" value="UniProtKB-EC"/>
</dbReference>
<organism evidence="9 10">
    <name type="scientific">Kingella negevensis</name>
    <dbReference type="NCBI Taxonomy" id="1522312"/>
    <lineage>
        <taxon>Bacteria</taxon>
        <taxon>Pseudomonadati</taxon>
        <taxon>Pseudomonadota</taxon>
        <taxon>Betaproteobacteria</taxon>
        <taxon>Neisseriales</taxon>
        <taxon>Neisseriaceae</taxon>
        <taxon>Kingella</taxon>
    </lineage>
</organism>
<keyword evidence="10" id="KW-1185">Reference proteome</keyword>
<dbReference type="EMBL" id="FXUV01000009">
    <property type="protein sequence ID" value="SMQ11841.1"/>
    <property type="molecule type" value="Genomic_DNA"/>
</dbReference>
<dbReference type="InterPro" id="IPR051018">
    <property type="entry name" value="Bacteriophage_GH24"/>
</dbReference>
<keyword evidence="4 7" id="KW-0378">Hydrolase</keyword>
<evidence type="ECO:0000256" key="4">
    <source>
        <dbReference type="ARBA" id="ARBA00022801"/>
    </source>
</evidence>
<dbReference type="EMBL" id="FXUV02000011">
    <property type="protein sequence ID" value="SNB59761.1"/>
    <property type="molecule type" value="Genomic_DNA"/>
</dbReference>
<evidence type="ECO:0000313" key="9">
    <source>
        <dbReference type="EMBL" id="SNB59761.1"/>
    </source>
</evidence>
<evidence type="ECO:0000256" key="1">
    <source>
        <dbReference type="ARBA" id="ARBA00000632"/>
    </source>
</evidence>
<protein>
    <recommendedName>
        <fullName evidence="7">Lysozyme</fullName>
        <ecNumber evidence="7">3.2.1.17</ecNumber>
    </recommendedName>
</protein>
<dbReference type="GO" id="GO:0042742">
    <property type="term" value="P:defense response to bacterium"/>
    <property type="evidence" value="ECO:0007669"/>
    <property type="project" value="UniProtKB-KW"/>
</dbReference>
<dbReference type="GO" id="GO:0016998">
    <property type="term" value="P:cell wall macromolecule catabolic process"/>
    <property type="evidence" value="ECO:0007669"/>
    <property type="project" value="InterPro"/>
</dbReference>
<evidence type="ECO:0000256" key="7">
    <source>
        <dbReference type="RuleBase" id="RU003788"/>
    </source>
</evidence>
<evidence type="ECO:0000256" key="3">
    <source>
        <dbReference type="ARBA" id="ARBA00022638"/>
    </source>
</evidence>
<dbReference type="InterPro" id="IPR002196">
    <property type="entry name" value="Glyco_hydro_24"/>
</dbReference>
<dbReference type="InterPro" id="IPR023347">
    <property type="entry name" value="Lysozyme_dom_sf"/>
</dbReference>
<gene>
    <name evidence="9" type="primary">rrrD</name>
    <name evidence="8" type="ORF">KEBURONENSIS_02155</name>
    <name evidence="9" type="ORF">KEBURONENSIS_02168</name>
</gene>
<dbReference type="PANTHER" id="PTHR38107:SF3">
    <property type="entry name" value="LYSOZYME RRRD-RELATED"/>
    <property type="match status" value="1"/>
</dbReference>
<comment type="similarity">
    <text evidence="7">Belongs to the glycosyl hydrolase 24 family.</text>
</comment>
<evidence type="ECO:0000313" key="8">
    <source>
        <dbReference type="EMBL" id="SMQ11841.1"/>
    </source>
</evidence>
<dbReference type="InterPro" id="IPR023346">
    <property type="entry name" value="Lysozyme-like_dom_sf"/>
</dbReference>
<accession>A0A238T9M8</accession>
<keyword evidence="5" id="KW-1035">Host cytoplasm</keyword>
<keyword evidence="3 7" id="KW-0081">Bacteriolytic enzyme</keyword>
<dbReference type="Proteomes" id="UP000215450">
    <property type="component" value="Unassembled WGS sequence"/>
</dbReference>
<sequence>MIAQLEGKRNHAYLDSVKIPTIGIGFTRYTLGERAGQAVKMGDFLSDDEIRSEFANQVLTYENGVKNAVKVVLTQSQLNACVSLCYNIGVGAFAKSSICRLLNQQKYQAACKAFALYNKAGGRVIQGLVNRRAMEMKEFFRNG</sequence>
<dbReference type="InterPro" id="IPR034690">
    <property type="entry name" value="Endolysin_T4_type"/>
</dbReference>
<dbReference type="Gene3D" id="1.10.530.40">
    <property type="match status" value="1"/>
</dbReference>
<proteinExistence type="inferred from homology"/>
<dbReference type="EC" id="3.2.1.17" evidence="7"/>
<comment type="catalytic activity">
    <reaction evidence="1 7">
        <text>Hydrolysis of (1-&gt;4)-beta-linkages between N-acetylmuramic acid and N-acetyl-D-glucosamine residues in a peptidoglycan and between N-acetyl-D-glucosamine residues in chitodextrins.</text>
        <dbReference type="EC" id="3.2.1.17"/>
    </reaction>
</comment>
<dbReference type="InterPro" id="IPR033907">
    <property type="entry name" value="Endolysin_autolysin"/>
</dbReference>
<dbReference type="GO" id="GO:0031640">
    <property type="term" value="P:killing of cells of another organism"/>
    <property type="evidence" value="ECO:0007669"/>
    <property type="project" value="UniProtKB-KW"/>
</dbReference>
<dbReference type="Pfam" id="PF00959">
    <property type="entry name" value="Phage_lysozyme"/>
    <property type="match status" value="1"/>
</dbReference>
<evidence type="ECO:0000256" key="6">
    <source>
        <dbReference type="ARBA" id="ARBA00023295"/>
    </source>
</evidence>
<dbReference type="STRING" id="1522312.GCA_900177895_01444"/>
<evidence type="ECO:0000313" key="10">
    <source>
        <dbReference type="Proteomes" id="UP000215450"/>
    </source>
</evidence>
<dbReference type="PANTHER" id="PTHR38107">
    <property type="match status" value="1"/>
</dbReference>
<name>A0A238T9M8_9NEIS</name>
<dbReference type="CDD" id="cd00737">
    <property type="entry name" value="lyz_endolysin_autolysin"/>
    <property type="match status" value="1"/>
</dbReference>
<keyword evidence="6 7" id="KW-0326">Glycosidase</keyword>
<dbReference type="SUPFAM" id="SSF53955">
    <property type="entry name" value="Lysozyme-like"/>
    <property type="match status" value="1"/>
</dbReference>
<evidence type="ECO:0000256" key="5">
    <source>
        <dbReference type="ARBA" id="ARBA00023200"/>
    </source>
</evidence>
<reference evidence="9 10" key="2">
    <citation type="submission" date="2017-06" db="EMBL/GenBank/DDBJ databases">
        <authorList>
            <person name="Kim H.J."/>
            <person name="Triplett B.A."/>
        </authorList>
    </citation>
    <scope>NUCLEOTIDE SEQUENCE [LARGE SCALE GENOMIC DNA]</scope>
    <source>
        <strain evidence="9">Kingella_eburonensis</strain>
    </source>
</reference>
<evidence type="ECO:0000256" key="2">
    <source>
        <dbReference type="ARBA" id="ARBA00022529"/>
    </source>
</evidence>
<dbReference type="AlphaFoldDB" id="A0A238T9M8"/>
<reference evidence="8" key="1">
    <citation type="submission" date="2017-05" db="EMBL/GenBank/DDBJ databases">
        <authorList>
            <person name="Song R."/>
            <person name="Chenine A.L."/>
            <person name="Ruprecht R.M."/>
        </authorList>
    </citation>
    <scope>NUCLEOTIDE SEQUENCE</scope>
    <source>
        <strain evidence="8">Kingella_eburonensis</strain>
    </source>
</reference>